<dbReference type="PANTHER" id="PTHR44154:SF1">
    <property type="entry name" value="QUINONE OXIDOREDUCTASE"/>
    <property type="match status" value="1"/>
</dbReference>
<dbReference type="Pfam" id="PF08240">
    <property type="entry name" value="ADH_N"/>
    <property type="match status" value="1"/>
</dbReference>
<dbReference type="SMART" id="SM00829">
    <property type="entry name" value="PKS_ER"/>
    <property type="match status" value="1"/>
</dbReference>
<keyword evidence="2" id="KW-0862">Zinc</keyword>
<dbReference type="PANTHER" id="PTHR44154">
    <property type="entry name" value="QUINONE OXIDOREDUCTASE"/>
    <property type="match status" value="1"/>
</dbReference>
<gene>
    <name evidence="4" type="ORF">GMST_04810</name>
</gene>
<dbReference type="CDD" id="cd08252">
    <property type="entry name" value="AL_MDR"/>
    <property type="match status" value="1"/>
</dbReference>
<dbReference type="Gene3D" id="3.40.50.720">
    <property type="entry name" value="NAD(P)-binding Rossmann-like Domain"/>
    <property type="match status" value="1"/>
</dbReference>
<reference evidence="5" key="1">
    <citation type="submission" date="2020-06" db="EMBL/GenBank/DDBJ databases">
        <title>Draft genomic sequence of Geomonas sp. Red330.</title>
        <authorList>
            <person name="Itoh H."/>
            <person name="Zhenxing X."/>
            <person name="Ushijima N."/>
            <person name="Masuda Y."/>
            <person name="Shiratori Y."/>
            <person name="Senoo K."/>
        </authorList>
    </citation>
    <scope>NUCLEOTIDE SEQUENCE [LARGE SCALE GENOMIC DNA]</scope>
    <source>
        <strain evidence="5">Red330</strain>
    </source>
</reference>
<dbReference type="InterPro" id="IPR014182">
    <property type="entry name" value="ADH_Zn_typ-1"/>
</dbReference>
<evidence type="ECO:0000256" key="1">
    <source>
        <dbReference type="ARBA" id="ARBA00022857"/>
    </source>
</evidence>
<proteinExistence type="inferred from homology"/>
<dbReference type="SUPFAM" id="SSF51735">
    <property type="entry name" value="NAD(P)-binding Rossmann-fold domains"/>
    <property type="match status" value="1"/>
</dbReference>
<organism evidence="4 5">
    <name type="scientific">Geomonas silvestris</name>
    <dbReference type="NCBI Taxonomy" id="2740184"/>
    <lineage>
        <taxon>Bacteria</taxon>
        <taxon>Pseudomonadati</taxon>
        <taxon>Thermodesulfobacteriota</taxon>
        <taxon>Desulfuromonadia</taxon>
        <taxon>Geobacterales</taxon>
        <taxon>Geobacteraceae</taxon>
        <taxon>Geomonas</taxon>
    </lineage>
</organism>
<evidence type="ECO:0000256" key="2">
    <source>
        <dbReference type="RuleBase" id="RU364000"/>
    </source>
</evidence>
<comment type="similarity">
    <text evidence="2">Belongs to the zinc-containing alcohol dehydrogenase family. Quinone oxidoreductase subfamily.</text>
</comment>
<dbReference type="InterPro" id="IPR013154">
    <property type="entry name" value="ADH-like_N"/>
</dbReference>
<evidence type="ECO:0000313" key="5">
    <source>
        <dbReference type="Proteomes" id="UP000556026"/>
    </source>
</evidence>
<dbReference type="Proteomes" id="UP000556026">
    <property type="component" value="Unassembled WGS sequence"/>
</dbReference>
<dbReference type="AlphaFoldDB" id="A0A6V8MDT4"/>
<dbReference type="Gene3D" id="3.90.180.10">
    <property type="entry name" value="Medium-chain alcohol dehydrogenases, catalytic domain"/>
    <property type="match status" value="1"/>
</dbReference>
<protein>
    <recommendedName>
        <fullName evidence="2">Zinc-type alcohol dehydrogenase-like protein</fullName>
    </recommendedName>
</protein>
<accession>A0A6V8MDT4</accession>
<dbReference type="RefSeq" id="WP_183352999.1">
    <property type="nucleotide sequence ID" value="NZ_BLXX01000001.1"/>
</dbReference>
<dbReference type="InterPro" id="IPR036291">
    <property type="entry name" value="NAD(P)-bd_dom_sf"/>
</dbReference>
<dbReference type="InterPro" id="IPR011032">
    <property type="entry name" value="GroES-like_sf"/>
</dbReference>
<dbReference type="Pfam" id="PF13602">
    <property type="entry name" value="ADH_zinc_N_2"/>
    <property type="match status" value="1"/>
</dbReference>
<evidence type="ECO:0000259" key="3">
    <source>
        <dbReference type="SMART" id="SM00829"/>
    </source>
</evidence>
<dbReference type="SUPFAM" id="SSF50129">
    <property type="entry name" value="GroES-like"/>
    <property type="match status" value="1"/>
</dbReference>
<keyword evidence="2" id="KW-0560">Oxidoreductase</keyword>
<evidence type="ECO:0000313" key="4">
    <source>
        <dbReference type="EMBL" id="GFO58156.1"/>
    </source>
</evidence>
<feature type="domain" description="Enoyl reductase (ER)" evidence="3">
    <location>
        <begin position="10"/>
        <end position="323"/>
    </location>
</feature>
<dbReference type="EMBL" id="BLXX01000001">
    <property type="protein sequence ID" value="GFO58156.1"/>
    <property type="molecule type" value="Genomic_DNA"/>
</dbReference>
<keyword evidence="2" id="KW-0479">Metal-binding</keyword>
<dbReference type="GO" id="GO:0016491">
    <property type="term" value="F:oxidoreductase activity"/>
    <property type="evidence" value="ECO:0007669"/>
    <property type="project" value="UniProtKB-KW"/>
</dbReference>
<dbReference type="GO" id="GO:0008270">
    <property type="term" value="F:zinc ion binding"/>
    <property type="evidence" value="ECO:0007669"/>
    <property type="project" value="InterPro"/>
</dbReference>
<name>A0A6V8MDT4_9BACT</name>
<comment type="caution">
    <text evidence="4">The sequence shown here is derived from an EMBL/GenBank/DDBJ whole genome shotgun (WGS) entry which is preliminary data.</text>
</comment>
<keyword evidence="1" id="KW-0521">NADP</keyword>
<dbReference type="InterPro" id="IPR020843">
    <property type="entry name" value="ER"/>
</dbReference>
<keyword evidence="5" id="KW-1185">Reference proteome</keyword>
<sequence length="325" mass="35197">MKAFVYQKAHPLNEFALNQQDLPDPKPGPLDLLVRVKAFSCNPVDYKIRQSRHAEDAPVILGWDAAGVVEAVGSEVRDFSVGDEVYYAGDLNRPGSYAELQTVDHRLAAQKPALLDFADAAALPLTALTAYEALLERGVHYTGATKALIIGGAGGVGSIAIQLLKAETQATVIATATRPETIAWVKKMGADRVIGRDLKEGLPGGGPGLDVIFSTTHTADYLAVLPELLRPFGHLMVIDDPATLDIVPFKWKALSVHWEFMFSKSVFGYHLETQGDILRKVAAMVDTGRVKSTRSKTLTANEDNLRSAHQALEQGSAVGKIVMQW</sequence>
<dbReference type="NCBIfam" id="TIGR02817">
    <property type="entry name" value="adh_fam_1"/>
    <property type="match status" value="1"/>
</dbReference>
<dbReference type="InterPro" id="IPR051603">
    <property type="entry name" value="Zinc-ADH_QOR/CCCR"/>
</dbReference>